<dbReference type="InterPro" id="IPR004360">
    <property type="entry name" value="Glyas_Fos-R_dOase_dom"/>
</dbReference>
<dbReference type="PROSITE" id="PS51819">
    <property type="entry name" value="VOC"/>
    <property type="match status" value="1"/>
</dbReference>
<evidence type="ECO:0000313" key="3">
    <source>
        <dbReference type="Proteomes" id="UP000324585"/>
    </source>
</evidence>
<dbReference type="PANTHER" id="PTHR35006">
    <property type="entry name" value="GLYOXALASE FAMILY PROTEIN (AFU_ORTHOLOGUE AFUA_5G14830)"/>
    <property type="match status" value="1"/>
</dbReference>
<gene>
    <name evidence="2" type="ORF">FVE85_7352</name>
</gene>
<dbReference type="PANTHER" id="PTHR35006:SF4">
    <property type="entry name" value="BLR7706 PROTEIN"/>
    <property type="match status" value="1"/>
</dbReference>
<dbReference type="InterPro" id="IPR029068">
    <property type="entry name" value="Glyas_Bleomycin-R_OHBP_Dase"/>
</dbReference>
<evidence type="ECO:0000259" key="1">
    <source>
        <dbReference type="PROSITE" id="PS51819"/>
    </source>
</evidence>
<dbReference type="AlphaFoldDB" id="A0A5J4ZAV7"/>
<evidence type="ECO:0000313" key="2">
    <source>
        <dbReference type="EMBL" id="KAA8499767.1"/>
    </source>
</evidence>
<protein>
    <recommendedName>
        <fullName evidence="1">VOC domain-containing protein</fullName>
    </recommendedName>
</protein>
<dbReference type="SUPFAM" id="SSF54593">
    <property type="entry name" value="Glyoxalase/Bleomycin resistance protein/Dihydroxybiphenyl dioxygenase"/>
    <property type="match status" value="1"/>
</dbReference>
<dbReference type="InterPro" id="IPR037523">
    <property type="entry name" value="VOC_core"/>
</dbReference>
<dbReference type="EMBL" id="VRMN01000001">
    <property type="protein sequence ID" value="KAA8499767.1"/>
    <property type="molecule type" value="Genomic_DNA"/>
</dbReference>
<comment type="caution">
    <text evidence="2">The sequence shown here is derived from an EMBL/GenBank/DDBJ whole genome shotgun (WGS) entry which is preliminary data.</text>
</comment>
<dbReference type="OrthoDB" id="10249419at2759"/>
<dbReference type="Gene3D" id="3.10.180.10">
    <property type="entry name" value="2,3-Dihydroxybiphenyl 1,2-Dioxygenase, domain 1"/>
    <property type="match status" value="1"/>
</dbReference>
<accession>A0A5J4ZAV7</accession>
<organism evidence="2 3">
    <name type="scientific">Porphyridium purpureum</name>
    <name type="common">Red alga</name>
    <name type="synonym">Porphyridium cruentum</name>
    <dbReference type="NCBI Taxonomy" id="35688"/>
    <lineage>
        <taxon>Eukaryota</taxon>
        <taxon>Rhodophyta</taxon>
        <taxon>Bangiophyceae</taxon>
        <taxon>Porphyridiales</taxon>
        <taxon>Porphyridiaceae</taxon>
        <taxon>Porphyridium</taxon>
    </lineage>
</organism>
<dbReference type="CDD" id="cd07262">
    <property type="entry name" value="VOC_like"/>
    <property type="match status" value="1"/>
</dbReference>
<sequence>MSGLISHVSVGCQPADMVRMVEMYDAIMTKVGAKRQMVITQKGNSVADVHASVSSYAPDDPVVAIAYGKYYPELWVQLPHDEKPASSGNGAHVAFACKSKEMVDQVHATAIAAGATCNGPPGPRPQYSDKYYGAFFTDPAGNKLEAIYYDLGLLGYCTIA</sequence>
<keyword evidence="3" id="KW-1185">Reference proteome</keyword>
<dbReference type="Proteomes" id="UP000324585">
    <property type="component" value="Unassembled WGS sequence"/>
</dbReference>
<proteinExistence type="predicted"/>
<name>A0A5J4ZAV7_PORPP</name>
<dbReference type="Pfam" id="PF00903">
    <property type="entry name" value="Glyoxalase"/>
    <property type="match status" value="1"/>
</dbReference>
<reference evidence="3" key="1">
    <citation type="journal article" date="2019" name="Nat. Commun.">
        <title>Expansion of phycobilisome linker gene families in mesophilic red algae.</title>
        <authorList>
            <person name="Lee J."/>
            <person name="Kim D."/>
            <person name="Bhattacharya D."/>
            <person name="Yoon H.S."/>
        </authorList>
    </citation>
    <scope>NUCLEOTIDE SEQUENCE [LARGE SCALE GENOMIC DNA]</scope>
    <source>
        <strain evidence="3">CCMP 1328</strain>
    </source>
</reference>
<feature type="domain" description="VOC" evidence="1">
    <location>
        <begin position="4"/>
        <end position="149"/>
    </location>
</feature>